<keyword evidence="2" id="KW-0472">Membrane</keyword>
<feature type="transmembrane region" description="Helical" evidence="2">
    <location>
        <begin position="131"/>
        <end position="152"/>
    </location>
</feature>
<feature type="compositionally biased region" description="Basic and acidic residues" evidence="1">
    <location>
        <begin position="278"/>
        <end position="291"/>
    </location>
</feature>
<feature type="transmembrane region" description="Helical" evidence="2">
    <location>
        <begin position="25"/>
        <end position="50"/>
    </location>
</feature>
<keyword evidence="5" id="KW-1185">Reference proteome</keyword>
<evidence type="ECO:0000313" key="5">
    <source>
        <dbReference type="Proteomes" id="UP001596406"/>
    </source>
</evidence>
<dbReference type="AlphaFoldDB" id="A0ABD5U6C8"/>
<evidence type="ECO:0000313" key="4">
    <source>
        <dbReference type="EMBL" id="MFC6835919.1"/>
    </source>
</evidence>
<feature type="domain" description="Cell division protein A N-terminal" evidence="3">
    <location>
        <begin position="9"/>
        <end position="157"/>
    </location>
</feature>
<comment type="caution">
    <text evidence="4">The sequence shown here is derived from an EMBL/GenBank/DDBJ whole genome shotgun (WGS) entry which is preliminary data.</text>
</comment>
<keyword evidence="2" id="KW-0812">Transmembrane</keyword>
<proteinExistence type="predicted"/>
<feature type="transmembrane region" description="Helical" evidence="2">
    <location>
        <begin position="94"/>
        <end position="111"/>
    </location>
</feature>
<accession>A0ABD5U6C8</accession>
<keyword evidence="2" id="KW-1133">Transmembrane helix</keyword>
<gene>
    <name evidence="4" type="ORF">ACFQHK_05285</name>
</gene>
<reference evidence="4 5" key="1">
    <citation type="journal article" date="2019" name="Int. J. Syst. Evol. Microbiol.">
        <title>The Global Catalogue of Microorganisms (GCM) 10K type strain sequencing project: providing services to taxonomists for standard genome sequencing and annotation.</title>
        <authorList>
            <consortium name="The Broad Institute Genomics Platform"/>
            <consortium name="The Broad Institute Genome Sequencing Center for Infectious Disease"/>
            <person name="Wu L."/>
            <person name="Ma J."/>
        </authorList>
    </citation>
    <scope>NUCLEOTIDE SEQUENCE [LARGE SCALE GENOMIC DNA]</scope>
    <source>
        <strain evidence="4 5">PSRA2</strain>
    </source>
</reference>
<dbReference type="Pfam" id="PF23600">
    <property type="entry name" value="CdpA_N"/>
    <property type="match status" value="1"/>
</dbReference>
<feature type="region of interest" description="Disordered" evidence="1">
    <location>
        <begin position="160"/>
        <end position="179"/>
    </location>
</feature>
<feature type="transmembrane region" description="Helical" evidence="2">
    <location>
        <begin position="66"/>
        <end position="87"/>
    </location>
</feature>
<name>A0ABD5U6C8_9EURY</name>
<evidence type="ECO:0000256" key="1">
    <source>
        <dbReference type="SAM" id="MobiDB-lite"/>
    </source>
</evidence>
<dbReference type="InterPro" id="IPR055563">
    <property type="entry name" value="CdpA_N"/>
</dbReference>
<evidence type="ECO:0000256" key="2">
    <source>
        <dbReference type="SAM" id="Phobius"/>
    </source>
</evidence>
<dbReference type="RefSeq" id="WP_304447613.1">
    <property type="nucleotide sequence ID" value="NZ_JARRAH010000001.1"/>
</dbReference>
<feature type="region of interest" description="Disordered" evidence="1">
    <location>
        <begin position="267"/>
        <end position="291"/>
    </location>
</feature>
<evidence type="ECO:0000259" key="3">
    <source>
        <dbReference type="Pfam" id="PF23600"/>
    </source>
</evidence>
<dbReference type="EMBL" id="JBHSXM010000001">
    <property type="protein sequence ID" value="MFC6835919.1"/>
    <property type="molecule type" value="Genomic_DNA"/>
</dbReference>
<protein>
    <submittedName>
        <fullName evidence="4">Permease</fullName>
    </submittedName>
</protein>
<sequence length="291" mass="31619">MIGDETTDRLVAWYRRHIGEPERRVDVYLGFALFFGGLGLGLAGLTVFVYEQTLTAPGKVYWLREIAFAVGATGLPTLLLGVTVLLPVERRARYGALVGEAICLGAVAFFLRVYPYQWDVSTGADYSMEGVALYAVGLVTVLAATAAALVGYHIDRAQPRNVDEGERDDDPTVTDEQVRRDIDDALASTELNWGGVRKVETRSVRFSASVDDESIDRSGFDSVTPSTHRAAGVDGAVAGLQGLRGNEDRSERGSGTDDQAAALRELRERQAATPDSKPTLRERLARRLGLD</sequence>
<organism evidence="4 5">
    <name type="scientific">Halomarina ordinaria</name>
    <dbReference type="NCBI Taxonomy" id="3033939"/>
    <lineage>
        <taxon>Archaea</taxon>
        <taxon>Methanobacteriati</taxon>
        <taxon>Methanobacteriota</taxon>
        <taxon>Stenosarchaea group</taxon>
        <taxon>Halobacteria</taxon>
        <taxon>Halobacteriales</taxon>
        <taxon>Natronomonadaceae</taxon>
        <taxon>Halomarina</taxon>
    </lineage>
</organism>
<dbReference type="Proteomes" id="UP001596406">
    <property type="component" value="Unassembled WGS sequence"/>
</dbReference>